<dbReference type="Proteomes" id="UP000247555">
    <property type="component" value="Unassembled WGS sequence"/>
</dbReference>
<gene>
    <name evidence="11" type="primary">tig</name>
    <name evidence="15" type="ORF">DFR34_101173</name>
</gene>
<evidence type="ECO:0000256" key="3">
    <source>
        <dbReference type="ARBA" id="ARBA00013194"/>
    </source>
</evidence>
<dbReference type="EC" id="5.2.1.8" evidence="3 11"/>
<dbReference type="FunFam" id="3.10.50.40:FF:000001">
    <property type="entry name" value="Trigger factor"/>
    <property type="match status" value="1"/>
</dbReference>
<comment type="subcellular location">
    <subcellularLocation>
        <location evidence="11">Cytoplasm</location>
    </subcellularLocation>
    <text evidence="11">About half TF is bound to the ribosome near the polypeptide exit tunnel while the other half is free in the cytoplasm.</text>
</comment>
<keyword evidence="11" id="KW-0963">Cytoplasm</keyword>
<dbReference type="GO" id="GO:0044183">
    <property type="term" value="F:protein folding chaperone"/>
    <property type="evidence" value="ECO:0007669"/>
    <property type="project" value="TreeGrafter"/>
</dbReference>
<keyword evidence="5 11" id="KW-0132">Cell division</keyword>
<evidence type="ECO:0000256" key="12">
    <source>
        <dbReference type="PROSITE-ProRule" id="PRU00277"/>
    </source>
</evidence>
<reference evidence="15 16" key="1">
    <citation type="submission" date="2018-05" db="EMBL/GenBank/DDBJ databases">
        <title>Genomic Encyclopedia of Type Strains, Phase IV (KMG-IV): sequencing the most valuable type-strain genomes for metagenomic binning, comparative biology and taxonomic classification.</title>
        <authorList>
            <person name="Goeker M."/>
        </authorList>
    </citation>
    <scope>NUCLEOTIDE SEQUENCE [LARGE SCALE GENOMIC DNA]</scope>
    <source>
        <strain evidence="15 16">DSM 29661</strain>
    </source>
</reference>
<dbReference type="GO" id="GO:0003755">
    <property type="term" value="F:peptidyl-prolyl cis-trans isomerase activity"/>
    <property type="evidence" value="ECO:0007669"/>
    <property type="project" value="UniProtKB-UniRule"/>
</dbReference>
<dbReference type="InterPro" id="IPR036611">
    <property type="entry name" value="Trigger_fac_ribosome-bd_sf"/>
</dbReference>
<feature type="domain" description="PPIase FKBP-type" evidence="14">
    <location>
        <begin position="163"/>
        <end position="251"/>
    </location>
</feature>
<evidence type="ECO:0000256" key="5">
    <source>
        <dbReference type="ARBA" id="ARBA00022618"/>
    </source>
</evidence>
<dbReference type="SUPFAM" id="SSF109998">
    <property type="entry name" value="Triger factor/SurA peptide-binding domain-like"/>
    <property type="match status" value="1"/>
</dbReference>
<evidence type="ECO:0000256" key="13">
    <source>
        <dbReference type="RuleBase" id="RU003914"/>
    </source>
</evidence>
<evidence type="ECO:0000256" key="7">
    <source>
        <dbReference type="ARBA" id="ARBA00023186"/>
    </source>
</evidence>
<dbReference type="PIRSF" id="PIRSF003095">
    <property type="entry name" value="Trigger_factor"/>
    <property type="match status" value="1"/>
</dbReference>
<dbReference type="SUPFAM" id="SSF54534">
    <property type="entry name" value="FKBP-like"/>
    <property type="match status" value="1"/>
</dbReference>
<evidence type="ECO:0000259" key="14">
    <source>
        <dbReference type="PROSITE" id="PS50059"/>
    </source>
</evidence>
<keyword evidence="6 11" id="KW-0697">Rotamase</keyword>
<keyword evidence="16" id="KW-1185">Reference proteome</keyword>
<proteinExistence type="inferred from homology"/>
<comment type="caution">
    <text evidence="15">The sequence shown here is derived from an EMBL/GenBank/DDBJ whole genome shotgun (WGS) entry which is preliminary data.</text>
</comment>
<dbReference type="InterPro" id="IPR027304">
    <property type="entry name" value="Trigger_fact/SurA_dom_sf"/>
</dbReference>
<dbReference type="AlphaFoldDB" id="A0A318KZB4"/>
<dbReference type="PANTHER" id="PTHR30560">
    <property type="entry name" value="TRIGGER FACTOR CHAPERONE AND PEPTIDYL-PROLYL CIS/TRANS ISOMERASE"/>
    <property type="match status" value="1"/>
</dbReference>
<dbReference type="Pfam" id="PF05697">
    <property type="entry name" value="Trigger_N"/>
    <property type="match status" value="1"/>
</dbReference>
<comment type="similarity">
    <text evidence="2 11 13">Belongs to the FKBP-type PPIase family. Tig subfamily.</text>
</comment>
<evidence type="ECO:0000256" key="11">
    <source>
        <dbReference type="HAMAP-Rule" id="MF_00303"/>
    </source>
</evidence>
<dbReference type="InterPro" id="IPR008881">
    <property type="entry name" value="Trigger_fac_ribosome-bd_bac"/>
</dbReference>
<dbReference type="Gene3D" id="3.10.50.40">
    <property type="match status" value="1"/>
</dbReference>
<sequence>MQVQLETLGALERRLNITLPMADIDAQVAQRLQRVARTAKVQGFRPGKAPLKIVEQNYGAQVREDVLGEEVQKSFAKAIQEQKIDIAGYPRFEPFDNQTATGESFTFSAVFEVYPEVTVGDLSGQEIAKATCDVTEAEIDKTIDILRKQRTRFNHAERAAQAGDRVTIDFKGTIDGEAFAGGSADNYSFVLGEGQMLPEFETGVTGMSEGETKDVPLNFPEDYHGKDVAGKQAVFAITLKNVAEPQLPEVDADFAKNLGVADGDVAKMRDEISKNVTREAKRRLQARVKEGVMQALLDVTPIELPKSLIDMEIGRLMQQAREDMMQRGYGAQMKDMPLPRELFEEQAKRRVSLGLILAEVVEKHSLSATPEQVKAFITEQAESYENPQEVIDWYYASPERLDGPASVVLEDNVVAFVLSQAKVNEQAVPFEELMGNN</sequence>
<evidence type="ECO:0000256" key="9">
    <source>
        <dbReference type="ARBA" id="ARBA00023306"/>
    </source>
</evidence>
<dbReference type="InterPro" id="IPR005215">
    <property type="entry name" value="Trig_fac"/>
</dbReference>
<evidence type="ECO:0000256" key="6">
    <source>
        <dbReference type="ARBA" id="ARBA00023110"/>
    </source>
</evidence>
<protein>
    <recommendedName>
        <fullName evidence="4 11">Trigger factor</fullName>
        <shortName evidence="11">TF</shortName>
        <ecNumber evidence="3 11">5.2.1.8</ecNumber>
    </recommendedName>
    <alternativeName>
        <fullName evidence="10 11">PPIase</fullName>
    </alternativeName>
</protein>
<name>A0A318KZB4_9NEIS</name>
<keyword evidence="8 11" id="KW-0413">Isomerase</keyword>
<accession>A0A318KZB4</accession>
<keyword evidence="9 11" id="KW-0131">Cell cycle</keyword>
<dbReference type="Pfam" id="PF05698">
    <property type="entry name" value="Trigger_C"/>
    <property type="match status" value="1"/>
</dbReference>
<organism evidence="15 16">
    <name type="scientific">Rivihabitans pingtungensis</name>
    <dbReference type="NCBI Taxonomy" id="1054498"/>
    <lineage>
        <taxon>Bacteria</taxon>
        <taxon>Pseudomonadati</taxon>
        <taxon>Pseudomonadota</taxon>
        <taxon>Betaproteobacteria</taxon>
        <taxon>Neisseriales</taxon>
        <taxon>Aquaspirillaceae</taxon>
        <taxon>Rivihabitans</taxon>
    </lineage>
</organism>
<evidence type="ECO:0000256" key="4">
    <source>
        <dbReference type="ARBA" id="ARBA00016902"/>
    </source>
</evidence>
<evidence type="ECO:0000256" key="2">
    <source>
        <dbReference type="ARBA" id="ARBA00005464"/>
    </source>
</evidence>
<keyword evidence="7 11" id="KW-0143">Chaperone</keyword>
<dbReference type="HAMAP" id="MF_00303">
    <property type="entry name" value="Trigger_factor_Tig"/>
    <property type="match status" value="1"/>
</dbReference>
<evidence type="ECO:0000256" key="1">
    <source>
        <dbReference type="ARBA" id="ARBA00000971"/>
    </source>
</evidence>
<dbReference type="GO" id="GO:0043335">
    <property type="term" value="P:protein unfolding"/>
    <property type="evidence" value="ECO:0007669"/>
    <property type="project" value="TreeGrafter"/>
</dbReference>
<dbReference type="InterPro" id="IPR046357">
    <property type="entry name" value="PPIase_dom_sf"/>
</dbReference>
<dbReference type="OrthoDB" id="9767721at2"/>
<dbReference type="PANTHER" id="PTHR30560:SF3">
    <property type="entry name" value="TRIGGER FACTOR-LIKE PROTEIN TIG, CHLOROPLASTIC"/>
    <property type="match status" value="1"/>
</dbReference>
<evidence type="ECO:0000313" key="15">
    <source>
        <dbReference type="EMBL" id="PXX81942.1"/>
    </source>
</evidence>
<comment type="catalytic activity">
    <reaction evidence="1 11 12">
        <text>[protein]-peptidylproline (omega=180) = [protein]-peptidylproline (omega=0)</text>
        <dbReference type="Rhea" id="RHEA:16237"/>
        <dbReference type="Rhea" id="RHEA-COMP:10747"/>
        <dbReference type="Rhea" id="RHEA-COMP:10748"/>
        <dbReference type="ChEBI" id="CHEBI:83833"/>
        <dbReference type="ChEBI" id="CHEBI:83834"/>
        <dbReference type="EC" id="5.2.1.8"/>
    </reaction>
</comment>
<dbReference type="EMBL" id="QJKI01000001">
    <property type="protein sequence ID" value="PXX81942.1"/>
    <property type="molecule type" value="Genomic_DNA"/>
</dbReference>
<dbReference type="InterPro" id="IPR037041">
    <property type="entry name" value="Trigger_fac_C_sf"/>
</dbReference>
<dbReference type="Gene3D" id="3.30.70.1050">
    <property type="entry name" value="Trigger factor ribosome-binding domain"/>
    <property type="match status" value="1"/>
</dbReference>
<comment type="domain">
    <text evidence="11">Consists of 3 domains; the N-terminus binds the ribosome, the middle domain has PPIase activity, while the C-terminus has intrinsic chaperone activity on its own.</text>
</comment>
<dbReference type="GO" id="GO:0051083">
    <property type="term" value="P:'de novo' cotranslational protein folding"/>
    <property type="evidence" value="ECO:0007669"/>
    <property type="project" value="TreeGrafter"/>
</dbReference>
<dbReference type="InterPro" id="IPR001179">
    <property type="entry name" value="PPIase_FKBP_dom"/>
</dbReference>
<dbReference type="RefSeq" id="WP_110389255.1">
    <property type="nucleotide sequence ID" value="NZ_QJKI01000001.1"/>
</dbReference>
<dbReference type="GO" id="GO:0051301">
    <property type="term" value="P:cell division"/>
    <property type="evidence" value="ECO:0007669"/>
    <property type="project" value="UniProtKB-KW"/>
</dbReference>
<dbReference type="GO" id="GO:0005737">
    <property type="term" value="C:cytoplasm"/>
    <property type="evidence" value="ECO:0007669"/>
    <property type="project" value="UniProtKB-SubCell"/>
</dbReference>
<dbReference type="NCBIfam" id="TIGR00115">
    <property type="entry name" value="tig"/>
    <property type="match status" value="1"/>
</dbReference>
<evidence type="ECO:0000256" key="10">
    <source>
        <dbReference type="ARBA" id="ARBA00029986"/>
    </source>
</evidence>
<dbReference type="SUPFAM" id="SSF102735">
    <property type="entry name" value="Trigger factor ribosome-binding domain"/>
    <property type="match status" value="1"/>
</dbReference>
<dbReference type="Pfam" id="PF00254">
    <property type="entry name" value="FKBP_C"/>
    <property type="match status" value="1"/>
</dbReference>
<dbReference type="PROSITE" id="PS50059">
    <property type="entry name" value="FKBP_PPIASE"/>
    <property type="match status" value="1"/>
</dbReference>
<dbReference type="Gene3D" id="1.10.3120.10">
    <property type="entry name" value="Trigger factor, C-terminal domain"/>
    <property type="match status" value="1"/>
</dbReference>
<evidence type="ECO:0000256" key="8">
    <source>
        <dbReference type="ARBA" id="ARBA00023235"/>
    </source>
</evidence>
<evidence type="ECO:0000313" key="16">
    <source>
        <dbReference type="Proteomes" id="UP000247555"/>
    </source>
</evidence>
<dbReference type="GO" id="GO:0043022">
    <property type="term" value="F:ribosome binding"/>
    <property type="evidence" value="ECO:0007669"/>
    <property type="project" value="TreeGrafter"/>
</dbReference>
<dbReference type="InterPro" id="IPR008880">
    <property type="entry name" value="Trigger_fac_C"/>
</dbReference>
<comment type="function">
    <text evidence="11">Involved in protein export. Acts as a chaperone by maintaining the newly synthesized protein in an open conformation. Functions as a peptidyl-prolyl cis-trans isomerase.</text>
</comment>
<dbReference type="GO" id="GO:0015031">
    <property type="term" value="P:protein transport"/>
    <property type="evidence" value="ECO:0007669"/>
    <property type="project" value="UniProtKB-UniRule"/>
</dbReference>